<protein>
    <submittedName>
        <fullName evidence="1">9215_t:CDS:1</fullName>
    </submittedName>
</protein>
<evidence type="ECO:0000313" key="2">
    <source>
        <dbReference type="Proteomes" id="UP000789901"/>
    </source>
</evidence>
<gene>
    <name evidence="1" type="ORF">GMARGA_LOCUS15616</name>
</gene>
<keyword evidence="2" id="KW-1185">Reference proteome</keyword>
<evidence type="ECO:0000313" key="1">
    <source>
        <dbReference type="EMBL" id="CAG8743350.1"/>
    </source>
</evidence>
<reference evidence="1 2" key="1">
    <citation type="submission" date="2021-06" db="EMBL/GenBank/DDBJ databases">
        <authorList>
            <person name="Kallberg Y."/>
            <person name="Tangrot J."/>
            <person name="Rosling A."/>
        </authorList>
    </citation>
    <scope>NUCLEOTIDE SEQUENCE [LARGE SCALE GENOMIC DNA]</scope>
    <source>
        <strain evidence="1 2">120-4 pot B 10/14</strain>
    </source>
</reference>
<proteinExistence type="predicted"/>
<sequence length="158" mass="19014">MVDSKESTEKQNEKNREYGLHIVMGKDKYKNRLYMDYRKSGNGSKRDEKTKQEDWKSYKVELYKRIVRSEAIKMWLIDNDPIVKDEIEGALNSIWEILKKKHFENSNKAYYEKKICSIITRKKREDFEKFRKTSRKVPVKLENIGQKLEDKGIKDLSR</sequence>
<comment type="caution">
    <text evidence="1">The sequence shown here is derived from an EMBL/GenBank/DDBJ whole genome shotgun (WGS) entry which is preliminary data.</text>
</comment>
<name>A0ABN7V8V1_GIGMA</name>
<dbReference type="EMBL" id="CAJVQB010010849">
    <property type="protein sequence ID" value="CAG8743350.1"/>
    <property type="molecule type" value="Genomic_DNA"/>
</dbReference>
<organism evidence="1 2">
    <name type="scientific">Gigaspora margarita</name>
    <dbReference type="NCBI Taxonomy" id="4874"/>
    <lineage>
        <taxon>Eukaryota</taxon>
        <taxon>Fungi</taxon>
        <taxon>Fungi incertae sedis</taxon>
        <taxon>Mucoromycota</taxon>
        <taxon>Glomeromycotina</taxon>
        <taxon>Glomeromycetes</taxon>
        <taxon>Diversisporales</taxon>
        <taxon>Gigasporaceae</taxon>
        <taxon>Gigaspora</taxon>
    </lineage>
</organism>
<dbReference type="Proteomes" id="UP000789901">
    <property type="component" value="Unassembled WGS sequence"/>
</dbReference>
<accession>A0ABN7V8V1</accession>